<keyword evidence="1" id="KW-0812">Transmembrane</keyword>
<keyword evidence="3" id="KW-1185">Reference proteome</keyword>
<dbReference type="EMBL" id="CP042434">
    <property type="protein sequence ID" value="QEC74056.1"/>
    <property type="molecule type" value="Genomic_DNA"/>
</dbReference>
<keyword evidence="1" id="KW-1133">Transmembrane helix</keyword>
<name>A0A5B8VTG3_9BACT</name>
<evidence type="ECO:0000313" key="3">
    <source>
        <dbReference type="Proteomes" id="UP000321291"/>
    </source>
</evidence>
<organism evidence="2 3">
    <name type="scientific">Arachidicoccus ginsenosidivorans</name>
    <dbReference type="NCBI Taxonomy" id="496057"/>
    <lineage>
        <taxon>Bacteria</taxon>
        <taxon>Pseudomonadati</taxon>
        <taxon>Bacteroidota</taxon>
        <taxon>Chitinophagia</taxon>
        <taxon>Chitinophagales</taxon>
        <taxon>Chitinophagaceae</taxon>
        <taxon>Arachidicoccus</taxon>
    </lineage>
</organism>
<dbReference type="RefSeq" id="WP_146787666.1">
    <property type="nucleotide sequence ID" value="NZ_CP042434.1"/>
</dbReference>
<feature type="transmembrane region" description="Helical" evidence="1">
    <location>
        <begin position="34"/>
        <end position="55"/>
    </location>
</feature>
<evidence type="ECO:0008006" key="4">
    <source>
        <dbReference type="Google" id="ProtNLM"/>
    </source>
</evidence>
<sequence length="344" mass="38728">MKNQITPTDLFLAILAILLVSVSFYQTWIGLEQIFGTSALIIALVLALVLLFLLWQIRMAKKAGKSATALSAIYLFFAAFCFIANFNALYTRFMKTDIYNTELRDINKKFNNLETNVDANLNYEVADPKTRQDISRDINQLKIQITDPKNQGRGQYANQIIGRLEKSLGKKITPLTPISKDANGYSDLADRYAQQITQMMENLSPEESQLKTDLSKEVVKWNKQIQAFLLLPNKDKDATAQGLIDESLTAYNKLGLRAHTILGDQKLKFEPAISQTQEIGKIGYAFDHAIANFGMYQFVVLIGCILLDFGIMLIILLMPVDQNSNNNGSVFNNKRRGKTLIPNN</sequence>
<dbReference type="KEGG" id="agi:FSB73_22660"/>
<keyword evidence="1" id="KW-0472">Membrane</keyword>
<dbReference type="Proteomes" id="UP000321291">
    <property type="component" value="Chromosome"/>
</dbReference>
<gene>
    <name evidence="2" type="ORF">FSB73_22660</name>
</gene>
<feature type="transmembrane region" description="Helical" evidence="1">
    <location>
        <begin position="67"/>
        <end position="90"/>
    </location>
</feature>
<dbReference type="OrthoDB" id="952173at2"/>
<evidence type="ECO:0000313" key="2">
    <source>
        <dbReference type="EMBL" id="QEC74056.1"/>
    </source>
</evidence>
<dbReference type="AlphaFoldDB" id="A0A5B8VTG3"/>
<accession>A0A5B8VTG3</accession>
<proteinExistence type="predicted"/>
<evidence type="ECO:0000256" key="1">
    <source>
        <dbReference type="SAM" id="Phobius"/>
    </source>
</evidence>
<feature type="transmembrane region" description="Helical" evidence="1">
    <location>
        <begin position="295"/>
        <end position="317"/>
    </location>
</feature>
<protein>
    <recommendedName>
        <fullName evidence="4">DUF4407 domain-containing protein</fullName>
    </recommendedName>
</protein>
<reference evidence="2 3" key="1">
    <citation type="journal article" date="2017" name="Int. J. Syst. Evol. Microbiol.">
        <title>Arachidicoccus ginsenosidivorans sp. nov., with ginsenoside-converting activity isolated from ginseng cultivating soil.</title>
        <authorList>
            <person name="Siddiqi M.Z."/>
            <person name="Aslam Z."/>
            <person name="Im W.T."/>
        </authorList>
    </citation>
    <scope>NUCLEOTIDE SEQUENCE [LARGE SCALE GENOMIC DNA]</scope>
    <source>
        <strain evidence="2 3">Gsoil 809</strain>
    </source>
</reference>